<keyword evidence="1" id="KW-0808">Transferase</keyword>
<gene>
    <name evidence="1" type="ORF">ACM01_00440</name>
</gene>
<reference evidence="1 2" key="1">
    <citation type="submission" date="2015-06" db="EMBL/GenBank/DDBJ databases">
        <authorList>
            <person name="Ju K.-S."/>
            <person name="Doroghazi J.R."/>
            <person name="Metcalf W.W."/>
        </authorList>
    </citation>
    <scope>NUCLEOTIDE SEQUENCE [LARGE SCALE GENOMIC DNA]</scope>
    <source>
        <strain evidence="1 2">NRRL 3414</strain>
    </source>
</reference>
<dbReference type="OrthoDB" id="8293568at2"/>
<sequence>MVKNETSLAVRPFVHLIAGPTGVGKSAAATELARATGAPIVVADRLQCFTDLATTSARAGADVPGVRRHWLGDRTFADGDLSAAEAADALVELVEQLAVQHDLVIIEGGSISLLRVLCTRWEQLDWRLTVRLLPLPAYDTYLAALTGRARAMLTPGACGPGLLQELAALWRDPRRRRLAASVNGFEAVLECCAKYSIDAEVIDQQEIPEHVLHRIAALIALRHAEHGLLQQRVFTEIFESATTAPAFDSGMLAAVA</sequence>
<comment type="caution">
    <text evidence="1">The sequence shown here is derived from an EMBL/GenBank/DDBJ whole genome shotgun (WGS) entry which is preliminary data.</text>
</comment>
<name>A0A0J7ZP22_STRVR</name>
<dbReference type="AlphaFoldDB" id="A0A0J7ZP22"/>
<dbReference type="InterPro" id="IPR027417">
    <property type="entry name" value="P-loop_NTPase"/>
</dbReference>
<dbReference type="SUPFAM" id="SSF52540">
    <property type="entry name" value="P-loop containing nucleoside triphosphate hydrolases"/>
    <property type="match status" value="1"/>
</dbReference>
<dbReference type="RefSeq" id="WP_048578940.1">
    <property type="nucleotide sequence ID" value="NZ_LFNT01000001.1"/>
</dbReference>
<dbReference type="GO" id="GO:0016740">
    <property type="term" value="F:transferase activity"/>
    <property type="evidence" value="ECO:0007669"/>
    <property type="project" value="UniProtKB-KW"/>
</dbReference>
<accession>A0A0J7ZP22</accession>
<evidence type="ECO:0000313" key="2">
    <source>
        <dbReference type="Proteomes" id="UP000037432"/>
    </source>
</evidence>
<evidence type="ECO:0000313" key="1">
    <source>
        <dbReference type="EMBL" id="KMS77147.1"/>
    </source>
</evidence>
<dbReference type="Pfam" id="PF01745">
    <property type="entry name" value="IPT"/>
    <property type="match status" value="1"/>
</dbReference>
<dbReference type="PATRIC" id="fig|1938.3.peg.3122"/>
<dbReference type="Gene3D" id="3.40.50.300">
    <property type="entry name" value="P-loop containing nucleotide triphosphate hydrolases"/>
    <property type="match status" value="1"/>
</dbReference>
<dbReference type="Proteomes" id="UP000037432">
    <property type="component" value="Unassembled WGS sequence"/>
</dbReference>
<proteinExistence type="predicted"/>
<dbReference type="EMBL" id="LFNT01000001">
    <property type="protein sequence ID" value="KMS77147.1"/>
    <property type="molecule type" value="Genomic_DNA"/>
</dbReference>
<dbReference type="Gene3D" id="1.10.287.890">
    <property type="entry name" value="Crystal structure of tRNA isopentenylpyrophosphate transferase (bh2366) domain"/>
    <property type="match status" value="1"/>
</dbReference>
<protein>
    <submittedName>
        <fullName evidence="1">Isopentenyl transferase</fullName>
    </submittedName>
</protein>
<organism evidence="1 2">
    <name type="scientific">Streptomyces viridochromogenes</name>
    <dbReference type="NCBI Taxonomy" id="1938"/>
    <lineage>
        <taxon>Bacteria</taxon>
        <taxon>Bacillati</taxon>
        <taxon>Actinomycetota</taxon>
        <taxon>Actinomycetes</taxon>
        <taxon>Kitasatosporales</taxon>
        <taxon>Streptomycetaceae</taxon>
        <taxon>Streptomyces</taxon>
    </lineage>
</organism>